<dbReference type="InterPro" id="IPR001810">
    <property type="entry name" value="F-box_dom"/>
</dbReference>
<dbReference type="GeneID" id="54366688"/>
<dbReference type="PROSITE" id="PS50181">
    <property type="entry name" value="FBOX"/>
    <property type="match status" value="1"/>
</dbReference>
<proteinExistence type="predicted"/>
<evidence type="ECO:0000313" key="2">
    <source>
        <dbReference type="Proteomes" id="UP000504637"/>
    </source>
</evidence>
<dbReference type="InterPro" id="IPR056021">
    <property type="entry name" value="DUF7600"/>
</dbReference>
<evidence type="ECO:0000313" key="3">
    <source>
        <dbReference type="RefSeq" id="XP_033456147.1"/>
    </source>
</evidence>
<dbReference type="OrthoDB" id="3743754at2759"/>
<evidence type="ECO:0000259" key="1">
    <source>
        <dbReference type="PROSITE" id="PS50181"/>
    </source>
</evidence>
<name>A0A6J3LTJ8_9PEZI</name>
<accession>A0A6J3LTJ8</accession>
<dbReference type="InterPro" id="IPR036047">
    <property type="entry name" value="F-box-like_dom_sf"/>
</dbReference>
<gene>
    <name evidence="3" type="ORF">K489DRAFT_74237</name>
</gene>
<sequence length="266" mass="29851">MIHEDAEAMVQDFLTKALPIQRDSSARSPSSLIRLPWEISELIAMQLTTNDALSLRLCSSVFLPLLHSRWFWRPRFCGHAERSYYFEGIELQTLPDLISASKNLSKMEMEHTAGVLQRTRVWSLVAQFSDLARLKLPSPIHILPAPPDIEIEWFHVSGTICPDKLQLNLLLGCKTLFGCQATLRQEPAKVTVFICLPGKLNYVCGLLFQWRDGPTLMMGYCNSTTFTTIDIRSLAGFVVAVGLKRIHAIKLVDNDGKASPWAGRPG</sequence>
<dbReference type="SUPFAM" id="SSF81383">
    <property type="entry name" value="F-box domain"/>
    <property type="match status" value="1"/>
</dbReference>
<dbReference type="Pfam" id="PF24539">
    <property type="entry name" value="DUF7600"/>
    <property type="match status" value="1"/>
</dbReference>
<dbReference type="Proteomes" id="UP000504637">
    <property type="component" value="Unplaced"/>
</dbReference>
<reference evidence="3" key="3">
    <citation type="submission" date="2025-08" db="UniProtKB">
        <authorList>
            <consortium name="RefSeq"/>
        </authorList>
    </citation>
    <scope>IDENTIFICATION</scope>
    <source>
        <strain evidence="3">CBS 342.82</strain>
    </source>
</reference>
<organism evidence="3">
    <name type="scientific">Dissoconium aciculare CBS 342.82</name>
    <dbReference type="NCBI Taxonomy" id="1314786"/>
    <lineage>
        <taxon>Eukaryota</taxon>
        <taxon>Fungi</taxon>
        <taxon>Dikarya</taxon>
        <taxon>Ascomycota</taxon>
        <taxon>Pezizomycotina</taxon>
        <taxon>Dothideomycetes</taxon>
        <taxon>Dothideomycetidae</taxon>
        <taxon>Mycosphaerellales</taxon>
        <taxon>Dissoconiaceae</taxon>
        <taxon>Dissoconium</taxon>
    </lineage>
</organism>
<feature type="domain" description="F-box" evidence="1">
    <location>
        <begin position="29"/>
        <end position="75"/>
    </location>
</feature>
<keyword evidence="2" id="KW-1185">Reference proteome</keyword>
<dbReference type="AlphaFoldDB" id="A0A6J3LTJ8"/>
<reference evidence="3" key="1">
    <citation type="submission" date="2020-01" db="EMBL/GenBank/DDBJ databases">
        <authorList>
            <consortium name="DOE Joint Genome Institute"/>
            <person name="Haridas S."/>
            <person name="Albert R."/>
            <person name="Binder M."/>
            <person name="Bloem J."/>
            <person name="Labutti K."/>
            <person name="Salamov A."/>
            <person name="Andreopoulos B."/>
            <person name="Baker S.E."/>
            <person name="Barry K."/>
            <person name="Bills G."/>
            <person name="Bluhm B.H."/>
            <person name="Cannon C."/>
            <person name="Castanera R."/>
            <person name="Culley D.E."/>
            <person name="Daum C."/>
            <person name="Ezra D."/>
            <person name="Gonzalez J.B."/>
            <person name="Henrissat B."/>
            <person name="Kuo A."/>
            <person name="Liang C."/>
            <person name="Lipzen A."/>
            <person name="Lutzoni F."/>
            <person name="Magnuson J."/>
            <person name="Mondo S."/>
            <person name="Nolan M."/>
            <person name="Ohm R."/>
            <person name="Pangilinan J."/>
            <person name="Park H.-J."/>
            <person name="Ramirez L."/>
            <person name="Alfaro M."/>
            <person name="Sun H."/>
            <person name="Tritt A."/>
            <person name="Yoshinaga Y."/>
            <person name="Zwiers L.-H."/>
            <person name="Turgeon B.G."/>
            <person name="Goodwin S.B."/>
            <person name="Spatafora J.W."/>
            <person name="Crous P.W."/>
            <person name="Grigoriev I.V."/>
        </authorList>
    </citation>
    <scope>NUCLEOTIDE SEQUENCE</scope>
    <source>
        <strain evidence="3">CBS 342.82</strain>
    </source>
</reference>
<dbReference type="RefSeq" id="XP_033456147.1">
    <property type="nucleotide sequence ID" value="XM_033608887.1"/>
</dbReference>
<reference evidence="3" key="2">
    <citation type="submission" date="2020-04" db="EMBL/GenBank/DDBJ databases">
        <authorList>
            <consortium name="NCBI Genome Project"/>
        </authorList>
    </citation>
    <scope>NUCLEOTIDE SEQUENCE</scope>
    <source>
        <strain evidence="3">CBS 342.82</strain>
    </source>
</reference>
<protein>
    <recommendedName>
        <fullName evidence="1">F-box domain-containing protein</fullName>
    </recommendedName>
</protein>